<proteinExistence type="predicted"/>
<sequence>MSAPGTCTLEQPCEMELFTTDTFRGITHHDAALNRGYYLVWDIGAYTTSAAAANVLQPSNVCRFETMELAQEQWNLLCRYYHCDDDSLEGDERVILKTRDERLAEGDKRKAHMGAPHPKRSARSVSLFADDKDDLPPPSYKREPDTLRTSLSASLSSVSSLSVSSSGPVLVLGASVSSDPNRLAGRPLTWARRGGARARAAGRVVAGSGDDTIHIDTPRRPVSGTRGSKERGFGKCGGRTLEERNSIEERDSGTLEERDGGTLEDRDSGALEERDGGALEERDGWGRLVYKSMAVAVDEMEASESVRVLRNYDDLMECISAAD</sequence>
<dbReference type="Proteomes" id="UP001222325">
    <property type="component" value="Unassembled WGS sequence"/>
</dbReference>
<accession>A0AAD6TML2</accession>
<feature type="region of interest" description="Disordered" evidence="1">
    <location>
        <begin position="105"/>
        <end position="147"/>
    </location>
</feature>
<evidence type="ECO:0000256" key="1">
    <source>
        <dbReference type="SAM" id="MobiDB-lite"/>
    </source>
</evidence>
<protein>
    <submittedName>
        <fullName evidence="2">Uncharacterized protein</fullName>
    </submittedName>
</protein>
<feature type="compositionally biased region" description="Basic and acidic residues" evidence="1">
    <location>
        <begin position="240"/>
        <end position="278"/>
    </location>
</feature>
<organism evidence="2 3">
    <name type="scientific">Mycena belliarum</name>
    <dbReference type="NCBI Taxonomy" id="1033014"/>
    <lineage>
        <taxon>Eukaryota</taxon>
        <taxon>Fungi</taxon>
        <taxon>Dikarya</taxon>
        <taxon>Basidiomycota</taxon>
        <taxon>Agaricomycotina</taxon>
        <taxon>Agaricomycetes</taxon>
        <taxon>Agaricomycetidae</taxon>
        <taxon>Agaricales</taxon>
        <taxon>Marasmiineae</taxon>
        <taxon>Mycenaceae</taxon>
        <taxon>Mycena</taxon>
    </lineage>
</organism>
<evidence type="ECO:0000313" key="2">
    <source>
        <dbReference type="EMBL" id="KAJ7062967.1"/>
    </source>
</evidence>
<feature type="compositionally biased region" description="Basic residues" evidence="1">
    <location>
        <begin position="109"/>
        <end position="122"/>
    </location>
</feature>
<gene>
    <name evidence="2" type="ORF">B0H15DRAFT_958762</name>
</gene>
<dbReference type="EMBL" id="JARJCN010000218">
    <property type="protein sequence ID" value="KAJ7062967.1"/>
    <property type="molecule type" value="Genomic_DNA"/>
</dbReference>
<dbReference type="AlphaFoldDB" id="A0AAD6TML2"/>
<comment type="caution">
    <text evidence="2">The sequence shown here is derived from an EMBL/GenBank/DDBJ whole genome shotgun (WGS) entry which is preliminary data.</text>
</comment>
<reference evidence="2" key="1">
    <citation type="submission" date="2023-03" db="EMBL/GenBank/DDBJ databases">
        <title>Massive genome expansion in bonnet fungi (Mycena s.s.) driven by repeated elements and novel gene families across ecological guilds.</title>
        <authorList>
            <consortium name="Lawrence Berkeley National Laboratory"/>
            <person name="Harder C.B."/>
            <person name="Miyauchi S."/>
            <person name="Viragh M."/>
            <person name="Kuo A."/>
            <person name="Thoen E."/>
            <person name="Andreopoulos B."/>
            <person name="Lu D."/>
            <person name="Skrede I."/>
            <person name="Drula E."/>
            <person name="Henrissat B."/>
            <person name="Morin E."/>
            <person name="Kohler A."/>
            <person name="Barry K."/>
            <person name="LaButti K."/>
            <person name="Morin E."/>
            <person name="Salamov A."/>
            <person name="Lipzen A."/>
            <person name="Mereny Z."/>
            <person name="Hegedus B."/>
            <person name="Baldrian P."/>
            <person name="Stursova M."/>
            <person name="Weitz H."/>
            <person name="Taylor A."/>
            <person name="Grigoriev I.V."/>
            <person name="Nagy L.G."/>
            <person name="Martin F."/>
            <person name="Kauserud H."/>
        </authorList>
    </citation>
    <scope>NUCLEOTIDE SEQUENCE</scope>
    <source>
        <strain evidence="2">CBHHK173m</strain>
    </source>
</reference>
<name>A0AAD6TML2_9AGAR</name>
<evidence type="ECO:0000313" key="3">
    <source>
        <dbReference type="Proteomes" id="UP001222325"/>
    </source>
</evidence>
<keyword evidence="3" id="KW-1185">Reference proteome</keyword>
<feature type="region of interest" description="Disordered" evidence="1">
    <location>
        <begin position="209"/>
        <end position="278"/>
    </location>
</feature>